<dbReference type="EMBL" id="DS989865">
    <property type="protein sequence ID" value="EDX72278.1"/>
    <property type="molecule type" value="Genomic_DNA"/>
</dbReference>
<dbReference type="eggNOG" id="COG2405">
    <property type="taxonomic scope" value="Bacteria"/>
</dbReference>
<evidence type="ECO:0000313" key="2">
    <source>
        <dbReference type="Proteomes" id="UP000003835"/>
    </source>
</evidence>
<dbReference type="Proteomes" id="UP000003835">
    <property type="component" value="Unassembled WGS sequence"/>
</dbReference>
<reference evidence="1 2" key="1">
    <citation type="submission" date="2008-07" db="EMBL/GenBank/DDBJ databases">
        <authorList>
            <person name="Tandeau de Marsac N."/>
            <person name="Ferriera S."/>
            <person name="Johnson J."/>
            <person name="Kravitz S."/>
            <person name="Beeson K."/>
            <person name="Sutton G."/>
            <person name="Rogers Y.-H."/>
            <person name="Friedman R."/>
            <person name="Frazier M."/>
            <person name="Venter J.C."/>
        </authorList>
    </citation>
    <scope>NUCLEOTIDE SEQUENCE [LARGE SCALE GENOMIC DNA]</scope>
    <source>
        <strain evidence="1 2">PCC 7420</strain>
    </source>
</reference>
<gene>
    <name evidence="1" type="ORF">MC7420_947</name>
</gene>
<dbReference type="OrthoDB" id="9796404at2"/>
<organism evidence="1 2">
    <name type="scientific">Coleofasciculus chthonoplastes PCC 7420</name>
    <dbReference type="NCBI Taxonomy" id="118168"/>
    <lineage>
        <taxon>Bacteria</taxon>
        <taxon>Bacillati</taxon>
        <taxon>Cyanobacteriota</taxon>
        <taxon>Cyanophyceae</taxon>
        <taxon>Coleofasciculales</taxon>
        <taxon>Coleofasciculaceae</taxon>
        <taxon>Coleofasciculus</taxon>
    </lineage>
</organism>
<protein>
    <recommendedName>
        <fullName evidence="3">DUF3368 domain-containing protein</fullName>
    </recommendedName>
</protein>
<dbReference type="InterPro" id="IPR021799">
    <property type="entry name" value="PIN-like_prokaryotic"/>
</dbReference>
<dbReference type="Pfam" id="PF11848">
    <property type="entry name" value="DUF3368"/>
    <property type="match status" value="1"/>
</dbReference>
<dbReference type="AlphaFoldDB" id="B4W0K6"/>
<keyword evidence="2" id="KW-1185">Reference proteome</keyword>
<sequence>MIISNATPLIAFAKINQLSLLRQIVGELTIPDAVAKEISDYTHNKTGFIDLEQETWINRQAITAKEQLALLLPSLDRGEAEVITLALEEKAKLVLIDELTGRKVAESLNLNVFGSVGILIKAKQLGEIEEVKPFLDAMLKQGIYFSQRFIDAVIQLMGEA</sequence>
<dbReference type="PANTHER" id="PTHR39550:SF1">
    <property type="entry name" value="SLL0658 PROTEIN"/>
    <property type="match status" value="1"/>
</dbReference>
<evidence type="ECO:0008006" key="3">
    <source>
        <dbReference type="Google" id="ProtNLM"/>
    </source>
</evidence>
<dbReference type="PANTHER" id="PTHR39550">
    <property type="entry name" value="SLL0658 PROTEIN"/>
    <property type="match status" value="1"/>
</dbReference>
<dbReference type="STRING" id="118168.MC7420_947"/>
<dbReference type="HOGENOM" id="CLU_115769_0_1_3"/>
<accession>B4W0K6</accession>
<proteinExistence type="predicted"/>
<evidence type="ECO:0000313" key="1">
    <source>
        <dbReference type="EMBL" id="EDX72278.1"/>
    </source>
</evidence>
<dbReference type="RefSeq" id="WP_006104555.1">
    <property type="nucleotide sequence ID" value="NZ_DS989865.1"/>
</dbReference>
<name>B4W0K6_9CYAN</name>